<dbReference type="eggNOG" id="ENOG502SDY1">
    <property type="taxonomic scope" value="Eukaryota"/>
</dbReference>
<dbReference type="GeneID" id="19303005"/>
<keyword evidence="3" id="KW-1185">Reference proteome</keyword>
<organism evidence="2 3">
    <name type="scientific">Gloeophyllum trabeum (strain ATCC 11539 / FP-39264 / Madison 617)</name>
    <name type="common">Brown rot fungus</name>
    <dbReference type="NCBI Taxonomy" id="670483"/>
    <lineage>
        <taxon>Eukaryota</taxon>
        <taxon>Fungi</taxon>
        <taxon>Dikarya</taxon>
        <taxon>Basidiomycota</taxon>
        <taxon>Agaricomycotina</taxon>
        <taxon>Agaricomycetes</taxon>
        <taxon>Gloeophyllales</taxon>
        <taxon>Gloeophyllaceae</taxon>
        <taxon>Gloeophyllum</taxon>
    </lineage>
</organism>
<dbReference type="GO" id="GO:0006310">
    <property type="term" value="P:DNA recombination"/>
    <property type="evidence" value="ECO:0007669"/>
    <property type="project" value="UniProtKB-KW"/>
</dbReference>
<dbReference type="GO" id="GO:0003677">
    <property type="term" value="F:DNA binding"/>
    <property type="evidence" value="ECO:0007669"/>
    <property type="project" value="InterPro"/>
</dbReference>
<dbReference type="Proteomes" id="UP000030669">
    <property type="component" value="Unassembled WGS sequence"/>
</dbReference>
<dbReference type="STRING" id="670483.S7PRL8"/>
<dbReference type="InterPro" id="IPR052925">
    <property type="entry name" value="Phage_Integrase-like_Recomb"/>
</dbReference>
<dbReference type="KEGG" id="gtr:GLOTRDRAFT_134349"/>
<dbReference type="OMA" id="AWHIVQG"/>
<dbReference type="PANTHER" id="PTHR34605:SF3">
    <property type="entry name" value="P CELL-TYPE AGGLUTINATION PROTEIN MAP4-LIKE-RELATED"/>
    <property type="match status" value="1"/>
</dbReference>
<gene>
    <name evidence="2" type="ORF">GLOTRDRAFT_134349</name>
</gene>
<dbReference type="AlphaFoldDB" id="S7PRL8"/>
<dbReference type="EMBL" id="KB469409">
    <property type="protein sequence ID" value="EPQ50007.1"/>
    <property type="molecule type" value="Genomic_DNA"/>
</dbReference>
<dbReference type="RefSeq" id="XP_007871537.1">
    <property type="nucleotide sequence ID" value="XM_007873346.1"/>
</dbReference>
<dbReference type="InterPro" id="IPR011010">
    <property type="entry name" value="DNA_brk_join_enz"/>
</dbReference>
<protein>
    <submittedName>
        <fullName evidence="2">DNA breaking-rejoining enzyme</fullName>
    </submittedName>
</protein>
<dbReference type="Gene3D" id="1.10.443.10">
    <property type="entry name" value="Intergrase catalytic core"/>
    <property type="match status" value="1"/>
</dbReference>
<reference evidence="2 3" key="1">
    <citation type="journal article" date="2012" name="Science">
        <title>The Paleozoic origin of enzymatic lignin decomposition reconstructed from 31 fungal genomes.</title>
        <authorList>
            <person name="Floudas D."/>
            <person name="Binder M."/>
            <person name="Riley R."/>
            <person name="Barry K."/>
            <person name="Blanchette R.A."/>
            <person name="Henrissat B."/>
            <person name="Martinez A.T."/>
            <person name="Otillar R."/>
            <person name="Spatafora J.W."/>
            <person name="Yadav J.S."/>
            <person name="Aerts A."/>
            <person name="Benoit I."/>
            <person name="Boyd A."/>
            <person name="Carlson A."/>
            <person name="Copeland A."/>
            <person name="Coutinho P.M."/>
            <person name="de Vries R.P."/>
            <person name="Ferreira P."/>
            <person name="Findley K."/>
            <person name="Foster B."/>
            <person name="Gaskell J."/>
            <person name="Glotzer D."/>
            <person name="Gorecki P."/>
            <person name="Heitman J."/>
            <person name="Hesse C."/>
            <person name="Hori C."/>
            <person name="Igarashi K."/>
            <person name="Jurgens J.A."/>
            <person name="Kallen N."/>
            <person name="Kersten P."/>
            <person name="Kohler A."/>
            <person name="Kuees U."/>
            <person name="Kumar T.K.A."/>
            <person name="Kuo A."/>
            <person name="LaButti K."/>
            <person name="Larrondo L.F."/>
            <person name="Lindquist E."/>
            <person name="Ling A."/>
            <person name="Lombard V."/>
            <person name="Lucas S."/>
            <person name="Lundell T."/>
            <person name="Martin R."/>
            <person name="McLaughlin D.J."/>
            <person name="Morgenstern I."/>
            <person name="Morin E."/>
            <person name="Murat C."/>
            <person name="Nagy L.G."/>
            <person name="Nolan M."/>
            <person name="Ohm R.A."/>
            <person name="Patyshakuliyeva A."/>
            <person name="Rokas A."/>
            <person name="Ruiz-Duenas F.J."/>
            <person name="Sabat G."/>
            <person name="Salamov A."/>
            <person name="Samejima M."/>
            <person name="Schmutz J."/>
            <person name="Slot J.C."/>
            <person name="St John F."/>
            <person name="Stenlid J."/>
            <person name="Sun H."/>
            <person name="Sun S."/>
            <person name="Syed K."/>
            <person name="Tsang A."/>
            <person name="Wiebenga A."/>
            <person name="Young D."/>
            <person name="Pisabarro A."/>
            <person name="Eastwood D.C."/>
            <person name="Martin F."/>
            <person name="Cullen D."/>
            <person name="Grigoriev I.V."/>
            <person name="Hibbett D.S."/>
        </authorList>
    </citation>
    <scope>NUCLEOTIDE SEQUENCE [LARGE SCALE GENOMIC DNA]</scope>
    <source>
        <strain evidence="2 3">ATCC 11539</strain>
    </source>
</reference>
<sequence length="391" mass="43267">MAPEVTRLGQLQLRPSPLRPDCRAEQRLFLWRGVNTPPSSTIDNPVIRHLASVASHASLRDTASYGSGLRKFHLFCDIFSIPEAHRLPATYPVLHSFVLWAVTDPDPLDPALATGTPFEPVSCIVARKYLSAVRAWHLAQGWPPPLSDEDNVRINWSLRGLANIQQSRRSRPPRPPVTLPMLVALKATLDLSDPFDACIWAMSSCAFYGMMRFGEVSVASRSAFDGSLHLKRRDVQFGSDLHSQPYAKLSLPSAKTAKPGEVQQVFVNEQGDSCPLEALRNLAAIVPASADDPLFSWRDRNGDIRPMTKNAALKRVNAIFLAWGWGTAYGHSFRIGGASYFLAKKVDPEIVRLAGRWRSLAYEAYIRAFEQISSKHLANIEATDAATSRVG</sequence>
<dbReference type="SUPFAM" id="SSF56349">
    <property type="entry name" value="DNA breaking-rejoining enzymes"/>
    <property type="match status" value="1"/>
</dbReference>
<dbReference type="OrthoDB" id="3254696at2759"/>
<name>S7PRL8_GLOTA</name>
<evidence type="ECO:0000313" key="3">
    <source>
        <dbReference type="Proteomes" id="UP000030669"/>
    </source>
</evidence>
<dbReference type="PANTHER" id="PTHR34605">
    <property type="entry name" value="PHAGE_INTEGRASE DOMAIN-CONTAINING PROTEIN"/>
    <property type="match status" value="1"/>
</dbReference>
<keyword evidence="1" id="KW-0233">DNA recombination</keyword>
<evidence type="ECO:0000256" key="1">
    <source>
        <dbReference type="ARBA" id="ARBA00023172"/>
    </source>
</evidence>
<proteinExistence type="predicted"/>
<dbReference type="GO" id="GO:0015074">
    <property type="term" value="P:DNA integration"/>
    <property type="evidence" value="ECO:0007669"/>
    <property type="project" value="InterPro"/>
</dbReference>
<evidence type="ECO:0000313" key="2">
    <source>
        <dbReference type="EMBL" id="EPQ50007.1"/>
    </source>
</evidence>
<dbReference type="HOGENOM" id="CLU_003292_1_0_1"/>
<dbReference type="InterPro" id="IPR013762">
    <property type="entry name" value="Integrase-like_cat_sf"/>
</dbReference>
<accession>S7PRL8</accession>